<dbReference type="Proteomes" id="UP000733379">
    <property type="component" value="Unassembled WGS sequence"/>
</dbReference>
<dbReference type="InterPro" id="IPR032830">
    <property type="entry name" value="XPB/Ssl2_N"/>
</dbReference>
<organism evidence="4 5">
    <name type="scientific">Nocardia albiluteola</name>
    <dbReference type="NCBI Taxonomy" id="2842303"/>
    <lineage>
        <taxon>Bacteria</taxon>
        <taxon>Bacillati</taxon>
        <taxon>Actinomycetota</taxon>
        <taxon>Actinomycetes</taxon>
        <taxon>Mycobacteriales</taxon>
        <taxon>Nocardiaceae</taxon>
        <taxon>Nocardia</taxon>
    </lineage>
</organism>
<name>A0ABS6AVJ0_9NOCA</name>
<keyword evidence="4" id="KW-0067">ATP-binding</keyword>
<comment type="caution">
    <text evidence="4">The sequence shown here is derived from an EMBL/GenBank/DDBJ whole genome shotgun (WGS) entry which is preliminary data.</text>
</comment>
<feature type="domain" description="WYL" evidence="2">
    <location>
        <begin position="730"/>
        <end position="791"/>
    </location>
</feature>
<sequence length="799" mass="85036">MTTTDQAPRAGGDRPTGKRTATRGSADGKDLADWLDGRGDDDLVTLLELRPDLAVPLPASMTVLAARAEQRASVLRACEELDTLEFAIIETLSVQGAGFPGRTAAPLPRKRLHALLSDRVPAKTVDAALARLTARALVWGEKEMSLAAAAKDALPWPLGSTTELPDALTEPEIVVALTEIGPAERALLDKLATTGPRGRTRDAAQGTPPERPIQRLLAHRLLNWVDEETVELPSAVGQVLRREPVADPHALVPPRPEPIKYTAADVNAAAAGEVGELLRHCGDILEVLGQAPAPALRSGGLGVRELRRVAKQTGIDETRVGLLAEVLAAARLLDKGIPEPPPEDDSLEDCWAPTTAADGWRDNPPARRWAVLAHAWLELDRFPWMIGLRDANDKPLAALSLELRNMHAVRDRSAMLALLAESPAGCAVTPGDLARVLSWRQPRWRRHFRTEAIERTLAEAAVLGLVGRGAMTSAGRALLHGVHEGSTPDAGLRNAEAEMESALPEPVDHVLVQADLTVIAPGPLVPDLQGRIALVADIESAGAATVYRIGEASVRRALDAGMTAAELHQLFTAHSRTPVPQSLTYLIDDVARRHGRLRAGVAQSFVRSEDPALLAEVLAAPVAERLALRAVAPTVAISQAPLGEVLDQLRAAGFSPAGEDSSGAIVDLRPHGARIPARPSGRNAWKPNPPSTEQLRLLVSELRAGEKAARARSGQAVRADGSRTSTAATMALLQLAARVRRPVHIGYVDAQGVATQRIVEPLQVSGGQLDALDPVTGAVRHFTLHRIASVALVDEQPGD</sequence>
<dbReference type="Pfam" id="PF13625">
    <property type="entry name" value="Helicase_C_3"/>
    <property type="match status" value="1"/>
</dbReference>
<dbReference type="Pfam" id="PF13280">
    <property type="entry name" value="WYL"/>
    <property type="match status" value="1"/>
</dbReference>
<feature type="region of interest" description="Disordered" evidence="1">
    <location>
        <begin position="672"/>
        <end position="691"/>
    </location>
</feature>
<feature type="domain" description="Helicase XPB/Ssl2 N-terminal" evidence="3">
    <location>
        <begin position="510"/>
        <end position="631"/>
    </location>
</feature>
<evidence type="ECO:0000313" key="4">
    <source>
        <dbReference type="EMBL" id="MBU3061256.1"/>
    </source>
</evidence>
<feature type="region of interest" description="Disordered" evidence="1">
    <location>
        <begin position="191"/>
        <end position="210"/>
    </location>
</feature>
<keyword evidence="4" id="KW-0547">Nucleotide-binding</keyword>
<evidence type="ECO:0000313" key="5">
    <source>
        <dbReference type="Proteomes" id="UP000733379"/>
    </source>
</evidence>
<reference evidence="4 5" key="1">
    <citation type="submission" date="2021-06" db="EMBL/GenBank/DDBJ databases">
        <title>Actinomycetes sequencing.</title>
        <authorList>
            <person name="Shan Q."/>
        </authorList>
    </citation>
    <scope>NUCLEOTIDE SEQUENCE [LARGE SCALE GENOMIC DNA]</scope>
    <source>
        <strain evidence="4 5">NEAU-G5</strain>
    </source>
</reference>
<evidence type="ECO:0000259" key="2">
    <source>
        <dbReference type="Pfam" id="PF13280"/>
    </source>
</evidence>
<evidence type="ECO:0000259" key="3">
    <source>
        <dbReference type="Pfam" id="PF13625"/>
    </source>
</evidence>
<dbReference type="GO" id="GO:0004386">
    <property type="term" value="F:helicase activity"/>
    <property type="evidence" value="ECO:0007669"/>
    <property type="project" value="UniProtKB-KW"/>
</dbReference>
<dbReference type="PROSITE" id="PS52050">
    <property type="entry name" value="WYL"/>
    <property type="match status" value="1"/>
</dbReference>
<proteinExistence type="predicted"/>
<gene>
    <name evidence="4" type="ORF">KO481_06945</name>
</gene>
<dbReference type="RefSeq" id="WP_215916165.1">
    <property type="nucleotide sequence ID" value="NZ_JAHKNI010000002.1"/>
</dbReference>
<evidence type="ECO:0000256" key="1">
    <source>
        <dbReference type="SAM" id="MobiDB-lite"/>
    </source>
</evidence>
<keyword evidence="4" id="KW-0378">Hydrolase</keyword>
<protein>
    <submittedName>
        <fullName evidence="4">Helicase-associated domain-containing protein</fullName>
    </submittedName>
</protein>
<dbReference type="EMBL" id="JAHKNI010000002">
    <property type="protein sequence ID" value="MBU3061256.1"/>
    <property type="molecule type" value="Genomic_DNA"/>
</dbReference>
<feature type="region of interest" description="Disordered" evidence="1">
    <location>
        <begin position="1"/>
        <end position="32"/>
    </location>
</feature>
<keyword evidence="5" id="KW-1185">Reference proteome</keyword>
<dbReference type="InterPro" id="IPR026881">
    <property type="entry name" value="WYL_dom"/>
</dbReference>
<keyword evidence="4" id="KW-0347">Helicase</keyword>
<accession>A0ABS6AVJ0</accession>